<evidence type="ECO:0000259" key="3">
    <source>
        <dbReference type="SMART" id="SM00646"/>
    </source>
</evidence>
<feature type="domain" description="MurNAc-LAA" evidence="3">
    <location>
        <begin position="127"/>
        <end position="235"/>
    </location>
</feature>
<keyword evidence="2" id="KW-1133">Transmembrane helix</keyword>
<proteinExistence type="predicted"/>
<evidence type="ECO:0000256" key="2">
    <source>
        <dbReference type="SAM" id="Phobius"/>
    </source>
</evidence>
<dbReference type="GO" id="GO:0009253">
    <property type="term" value="P:peptidoglycan catabolic process"/>
    <property type="evidence" value="ECO:0007669"/>
    <property type="project" value="InterPro"/>
</dbReference>
<dbReference type="Pfam" id="PF01520">
    <property type="entry name" value="Amidase_3"/>
    <property type="match status" value="1"/>
</dbReference>
<dbReference type="InterPro" id="IPR014234">
    <property type="entry name" value="Spore_CwlD"/>
</dbReference>
<evidence type="ECO:0000313" key="4">
    <source>
        <dbReference type="EMBL" id="MBA4495925.1"/>
    </source>
</evidence>
<dbReference type="SUPFAM" id="SSF53187">
    <property type="entry name" value="Zn-dependent exopeptidases"/>
    <property type="match status" value="1"/>
</dbReference>
<sequence length="248" mass="27749">MLGKLLQTAKQGKFLWLGFAFLVSLAAISLSLQFLFKHESTWMMPLSGKFIVIDPGHGGPDGGAVSDDGLVEKDVTLQVSFFLRDYLQEAGAFVIMTREKDVDLAKPGTQKLSRRKTEDLMRRIYLTKEKKADALISIHLNSFPSSRWRGAQTFYNPVREDNKKLATLIQSELIRNLGNTDRLAKQKGDVYILKESPVPTALVEVGFLSNQQEAALLASEEYQKKIAASIYYGVIRFYSGKEPPAAKE</sequence>
<feature type="transmembrane region" description="Helical" evidence="2">
    <location>
        <begin position="14"/>
        <end position="36"/>
    </location>
</feature>
<comment type="caution">
    <text evidence="4">The sequence shown here is derived from an EMBL/GenBank/DDBJ whole genome shotgun (WGS) entry which is preliminary data.</text>
</comment>
<keyword evidence="1 4" id="KW-0378">Hydrolase</keyword>
<dbReference type="EMBL" id="JACEIQ010000020">
    <property type="protein sequence ID" value="MBA4495925.1"/>
    <property type="molecule type" value="Genomic_DNA"/>
</dbReference>
<reference evidence="4 5" key="1">
    <citation type="submission" date="2020-07" db="EMBL/GenBank/DDBJ databases">
        <authorList>
            <person name="Feng H."/>
        </authorList>
    </citation>
    <scope>NUCLEOTIDE SEQUENCE [LARGE SCALE GENOMIC DNA]</scope>
    <source>
        <strain evidence="5">s-10</strain>
    </source>
</reference>
<dbReference type="GO" id="GO:0008745">
    <property type="term" value="F:N-acetylmuramoyl-L-alanine amidase activity"/>
    <property type="evidence" value="ECO:0007669"/>
    <property type="project" value="UniProtKB-EC"/>
</dbReference>
<name>A0A7W1WTT6_9BACL</name>
<organism evidence="4 5">
    <name type="scientific">Paenactinomyces guangxiensis</name>
    <dbReference type="NCBI Taxonomy" id="1490290"/>
    <lineage>
        <taxon>Bacteria</taxon>
        <taxon>Bacillati</taxon>
        <taxon>Bacillota</taxon>
        <taxon>Bacilli</taxon>
        <taxon>Bacillales</taxon>
        <taxon>Thermoactinomycetaceae</taxon>
        <taxon>Paenactinomyces</taxon>
    </lineage>
</organism>
<dbReference type="GO" id="GO:0030288">
    <property type="term" value="C:outer membrane-bounded periplasmic space"/>
    <property type="evidence" value="ECO:0007669"/>
    <property type="project" value="TreeGrafter"/>
</dbReference>
<dbReference type="InterPro" id="IPR002508">
    <property type="entry name" value="MurNAc-LAA_cat"/>
</dbReference>
<dbReference type="RefSeq" id="WP_181753867.1">
    <property type="nucleotide sequence ID" value="NZ_JACEIQ010000020.1"/>
</dbReference>
<gene>
    <name evidence="4" type="primary">cwlD</name>
    <name evidence="4" type="ORF">H1191_16670</name>
</gene>
<dbReference type="NCBIfam" id="TIGR02883">
    <property type="entry name" value="spore_cwlD"/>
    <property type="match status" value="1"/>
</dbReference>
<dbReference type="CDD" id="cd02696">
    <property type="entry name" value="MurNAc-LAA"/>
    <property type="match status" value="1"/>
</dbReference>
<dbReference type="PANTHER" id="PTHR30404:SF0">
    <property type="entry name" value="N-ACETYLMURAMOYL-L-ALANINE AMIDASE AMIC"/>
    <property type="match status" value="1"/>
</dbReference>
<dbReference type="PANTHER" id="PTHR30404">
    <property type="entry name" value="N-ACETYLMURAMOYL-L-ALANINE AMIDASE"/>
    <property type="match status" value="1"/>
</dbReference>
<evidence type="ECO:0000256" key="1">
    <source>
        <dbReference type="ARBA" id="ARBA00022801"/>
    </source>
</evidence>
<keyword evidence="5" id="KW-1185">Reference proteome</keyword>
<dbReference type="Proteomes" id="UP000535491">
    <property type="component" value="Unassembled WGS sequence"/>
</dbReference>
<keyword evidence="2" id="KW-0812">Transmembrane</keyword>
<dbReference type="Gene3D" id="3.40.630.40">
    <property type="entry name" value="Zn-dependent exopeptidases"/>
    <property type="match status" value="1"/>
</dbReference>
<dbReference type="SMART" id="SM00646">
    <property type="entry name" value="Ami_3"/>
    <property type="match status" value="1"/>
</dbReference>
<keyword evidence="2" id="KW-0472">Membrane</keyword>
<protein>
    <submittedName>
        <fullName evidence="4">N-acetylmuramoyl-L-alanine amidase CwlD</fullName>
        <ecNumber evidence="4">3.5.1.28</ecNumber>
    </submittedName>
</protein>
<accession>A0A7W1WTT6</accession>
<dbReference type="EC" id="3.5.1.28" evidence="4"/>
<evidence type="ECO:0000313" key="5">
    <source>
        <dbReference type="Proteomes" id="UP000535491"/>
    </source>
</evidence>
<dbReference type="InterPro" id="IPR050695">
    <property type="entry name" value="N-acetylmuramoyl_amidase_3"/>
</dbReference>
<dbReference type="AlphaFoldDB" id="A0A7W1WTT6"/>